<evidence type="ECO:0000259" key="3">
    <source>
        <dbReference type="PROSITE" id="PS50041"/>
    </source>
</evidence>
<dbReference type="InterPro" id="IPR001304">
    <property type="entry name" value="C-type_lectin-like"/>
</dbReference>
<feature type="domain" description="C-type lectin" evidence="3">
    <location>
        <begin position="19"/>
        <end position="72"/>
    </location>
</feature>
<protein>
    <recommendedName>
        <fullName evidence="3">C-type lectin domain-containing protein</fullName>
    </recommendedName>
</protein>
<dbReference type="PROSITE" id="PS50041">
    <property type="entry name" value="C_TYPE_LECTIN_2"/>
    <property type="match status" value="2"/>
</dbReference>
<gene>
    <name evidence="4" type="ORF">PFLUV_G00089630</name>
</gene>
<proteinExistence type="predicted"/>
<keyword evidence="1" id="KW-1015">Disulfide bond</keyword>
<dbReference type="Pfam" id="PF00059">
    <property type="entry name" value="Lectin_C"/>
    <property type="match status" value="2"/>
</dbReference>
<comment type="caution">
    <text evidence="4">The sequence shown here is derived from an EMBL/GenBank/DDBJ whole genome shotgun (WGS) entry which is preliminary data.</text>
</comment>
<feature type="compositionally biased region" description="Polar residues" evidence="2">
    <location>
        <begin position="13"/>
        <end position="39"/>
    </location>
</feature>
<evidence type="ECO:0000256" key="1">
    <source>
        <dbReference type="ARBA" id="ARBA00023157"/>
    </source>
</evidence>
<dbReference type="Proteomes" id="UP000465112">
    <property type="component" value="Chromosome 7"/>
</dbReference>
<dbReference type="SMART" id="SM00034">
    <property type="entry name" value="CLECT"/>
    <property type="match status" value="1"/>
</dbReference>
<dbReference type="Gene3D" id="3.10.100.10">
    <property type="entry name" value="Mannose-Binding Protein A, subunit A"/>
    <property type="match status" value="2"/>
</dbReference>
<dbReference type="InterPro" id="IPR016186">
    <property type="entry name" value="C-type_lectin-like/link_sf"/>
</dbReference>
<name>A0A6A5FCA3_PERFL</name>
<dbReference type="InterPro" id="IPR016187">
    <property type="entry name" value="CTDL_fold"/>
</dbReference>
<feature type="region of interest" description="Disordered" evidence="2">
    <location>
        <begin position="1"/>
        <end position="39"/>
    </location>
</feature>
<dbReference type="PANTHER" id="PTHR45784">
    <property type="entry name" value="C-TYPE LECTIN DOMAIN FAMILY 20 MEMBER A-RELATED"/>
    <property type="match status" value="1"/>
</dbReference>
<feature type="domain" description="C-type lectin" evidence="3">
    <location>
        <begin position="77"/>
        <end position="186"/>
    </location>
</feature>
<dbReference type="AlphaFoldDB" id="A0A6A5FCA3"/>
<dbReference type="SUPFAM" id="SSF56436">
    <property type="entry name" value="C-type lectin-like"/>
    <property type="match status" value="2"/>
</dbReference>
<evidence type="ECO:0000313" key="5">
    <source>
        <dbReference type="Proteomes" id="UP000465112"/>
    </source>
</evidence>
<dbReference type="PANTHER" id="PTHR45784:SF3">
    <property type="entry name" value="C-TYPE LECTIN DOMAIN FAMILY 4 MEMBER K-LIKE-RELATED"/>
    <property type="match status" value="1"/>
</dbReference>
<evidence type="ECO:0000313" key="4">
    <source>
        <dbReference type="EMBL" id="KAF1388385.1"/>
    </source>
</evidence>
<evidence type="ECO:0000256" key="2">
    <source>
        <dbReference type="SAM" id="MobiDB-lite"/>
    </source>
</evidence>
<reference evidence="4 5" key="1">
    <citation type="submission" date="2019-06" db="EMBL/GenBank/DDBJ databases">
        <title>A chromosome-scale genome assembly of the European perch, Perca fluviatilis.</title>
        <authorList>
            <person name="Roques C."/>
            <person name="Zahm M."/>
            <person name="Cabau C."/>
            <person name="Klopp C."/>
            <person name="Bouchez O."/>
            <person name="Donnadieu C."/>
            <person name="Kuhl H."/>
            <person name="Gislard M."/>
            <person name="Guendouz S."/>
            <person name="Journot L."/>
            <person name="Haffray P."/>
            <person name="Bestin A."/>
            <person name="Morvezen R."/>
            <person name="Feron R."/>
            <person name="Wen M."/>
            <person name="Jouanno E."/>
            <person name="Herpin A."/>
            <person name="Schartl M."/>
            <person name="Postlethwait J."/>
            <person name="Schaerlinger B."/>
            <person name="Chardard D."/>
            <person name="Lecocq T."/>
            <person name="Poncet C."/>
            <person name="Jaffrelo L."/>
            <person name="Lampietro C."/>
            <person name="Guiguen Y."/>
        </authorList>
    </citation>
    <scope>NUCLEOTIDE SEQUENCE [LARGE SCALE GENOMIC DNA]</scope>
    <source>
        <tissue evidence="4">Blood</tissue>
    </source>
</reference>
<dbReference type="EMBL" id="VHII01000007">
    <property type="protein sequence ID" value="KAF1388385.1"/>
    <property type="molecule type" value="Genomic_DNA"/>
</dbReference>
<dbReference type="PROSITE" id="PS00615">
    <property type="entry name" value="C_TYPE_LECTIN_1"/>
    <property type="match status" value="1"/>
</dbReference>
<organism evidence="4 5">
    <name type="scientific">Perca fluviatilis</name>
    <name type="common">European perch</name>
    <dbReference type="NCBI Taxonomy" id="8168"/>
    <lineage>
        <taxon>Eukaryota</taxon>
        <taxon>Metazoa</taxon>
        <taxon>Chordata</taxon>
        <taxon>Craniata</taxon>
        <taxon>Vertebrata</taxon>
        <taxon>Euteleostomi</taxon>
        <taxon>Actinopterygii</taxon>
        <taxon>Neopterygii</taxon>
        <taxon>Teleostei</taxon>
        <taxon>Neoteleostei</taxon>
        <taxon>Acanthomorphata</taxon>
        <taxon>Eupercaria</taxon>
        <taxon>Perciformes</taxon>
        <taxon>Percoidei</taxon>
        <taxon>Percidae</taxon>
        <taxon>Percinae</taxon>
        <taxon>Perca</taxon>
    </lineage>
</organism>
<keyword evidence="5" id="KW-1185">Reference proteome</keyword>
<dbReference type="InterPro" id="IPR018378">
    <property type="entry name" value="C-type_lectin_CS"/>
</dbReference>
<accession>A0A6A5FCA3</accession>
<sequence length="252" mass="29109">MADDPKSWRDSMGNDSNSWRSSATGETSKTGYQNWAVSNPSDTNRNEMCVEMYPDGTWNDAPCGALRSFVCYNVTNQNTKTYVFTSTLKTWTDARDYCREHYTDLPMIENNVENNAVYSAKPASAQPWIGLYRVPWTWSDKTQSSFTHWRSGSPNNYGGNQYCNSENPLHEWDDDTCSVKYPFICHQVSKVKTTVRMKFKTSADITDPATNTQILQQLDAELKRHGWTDFKLRWKIQPKKQEEEKLTEPPCF</sequence>